<dbReference type="RefSeq" id="WP_182164867.1">
    <property type="nucleotide sequence ID" value="NZ_JACEZT010000012.1"/>
</dbReference>
<dbReference type="SUPFAM" id="SSF55846">
    <property type="entry name" value="N-acetylmuramoyl-L-alanine amidase-like"/>
    <property type="match status" value="1"/>
</dbReference>
<comment type="caution">
    <text evidence="14">The sequence shown here is derived from an EMBL/GenBank/DDBJ whole genome shotgun (WGS) entry which is preliminary data.</text>
</comment>
<evidence type="ECO:0000256" key="5">
    <source>
        <dbReference type="ARBA" id="ARBA00011901"/>
    </source>
</evidence>
<dbReference type="InterPro" id="IPR036505">
    <property type="entry name" value="Amidase/PGRP_sf"/>
</dbReference>
<evidence type="ECO:0000256" key="4">
    <source>
        <dbReference type="ARBA" id="ARBA00007553"/>
    </source>
</evidence>
<evidence type="ECO:0000256" key="6">
    <source>
        <dbReference type="ARBA" id="ARBA00022490"/>
    </source>
</evidence>
<dbReference type="PANTHER" id="PTHR30417">
    <property type="entry name" value="N-ACETYLMURAMOYL-L-ALANINE AMIDASE AMID"/>
    <property type="match status" value="1"/>
</dbReference>
<dbReference type="Proteomes" id="UP000534388">
    <property type="component" value="Unassembled WGS sequence"/>
</dbReference>
<dbReference type="GO" id="GO:0046872">
    <property type="term" value="F:metal ion binding"/>
    <property type="evidence" value="ECO:0007669"/>
    <property type="project" value="UniProtKB-KW"/>
</dbReference>
<name>A0A7W2IDC9_9BURK</name>
<evidence type="ECO:0000256" key="7">
    <source>
        <dbReference type="ARBA" id="ARBA00022723"/>
    </source>
</evidence>
<organism evidence="14 15">
    <name type="scientific">Rugamonas brunnea</name>
    <dbReference type="NCBI Taxonomy" id="2758569"/>
    <lineage>
        <taxon>Bacteria</taxon>
        <taxon>Pseudomonadati</taxon>
        <taxon>Pseudomonadota</taxon>
        <taxon>Betaproteobacteria</taxon>
        <taxon>Burkholderiales</taxon>
        <taxon>Oxalobacteraceae</taxon>
        <taxon>Telluria group</taxon>
        <taxon>Rugamonas</taxon>
    </lineage>
</organism>
<dbReference type="InterPro" id="IPR051206">
    <property type="entry name" value="NAMLAA_amidase_2"/>
</dbReference>
<dbReference type="EC" id="3.5.1.28" evidence="5"/>
<dbReference type="SMART" id="SM00644">
    <property type="entry name" value="Ami_2"/>
    <property type="match status" value="1"/>
</dbReference>
<dbReference type="CDD" id="cd06583">
    <property type="entry name" value="PGRP"/>
    <property type="match status" value="1"/>
</dbReference>
<gene>
    <name evidence="14" type="primary">ampD</name>
    <name evidence="14" type="ORF">H3H37_17605</name>
</gene>
<accession>A0A7W2IDC9</accession>
<evidence type="ECO:0000256" key="3">
    <source>
        <dbReference type="ARBA" id="ARBA00004496"/>
    </source>
</evidence>
<keyword evidence="7" id="KW-0479">Metal-binding</keyword>
<feature type="domain" description="N-acetylmuramoyl-L-alanine amidase" evidence="13">
    <location>
        <begin position="22"/>
        <end position="170"/>
    </location>
</feature>
<evidence type="ECO:0000256" key="10">
    <source>
        <dbReference type="ARBA" id="ARBA00023316"/>
    </source>
</evidence>
<dbReference type="GO" id="GO:0071555">
    <property type="term" value="P:cell wall organization"/>
    <property type="evidence" value="ECO:0007669"/>
    <property type="project" value="UniProtKB-KW"/>
</dbReference>
<evidence type="ECO:0000256" key="2">
    <source>
        <dbReference type="ARBA" id="ARBA00001947"/>
    </source>
</evidence>
<dbReference type="NCBIfam" id="NF008758">
    <property type="entry name" value="PRK11789.1"/>
    <property type="match status" value="1"/>
</dbReference>
<dbReference type="Gene3D" id="3.40.80.10">
    <property type="entry name" value="Peptidoglycan recognition protein-like"/>
    <property type="match status" value="1"/>
</dbReference>
<proteinExistence type="inferred from homology"/>
<evidence type="ECO:0000313" key="14">
    <source>
        <dbReference type="EMBL" id="MBA5638877.1"/>
    </source>
</evidence>
<dbReference type="GO" id="GO:0009254">
    <property type="term" value="P:peptidoglycan turnover"/>
    <property type="evidence" value="ECO:0007669"/>
    <property type="project" value="TreeGrafter"/>
</dbReference>
<protein>
    <recommendedName>
        <fullName evidence="11">1,6-anhydro-N-acetylmuramyl-L-alanine amidase AmpD</fullName>
        <ecNumber evidence="5">3.5.1.28</ecNumber>
    </recommendedName>
    <alternativeName>
        <fullName evidence="12">N-acetylmuramoyl-L-alanine amidase</fullName>
    </alternativeName>
</protein>
<evidence type="ECO:0000259" key="13">
    <source>
        <dbReference type="SMART" id="SM00644"/>
    </source>
</evidence>
<keyword evidence="9" id="KW-0862">Zinc</keyword>
<dbReference type="AlphaFoldDB" id="A0A7W2IDC9"/>
<dbReference type="PANTHER" id="PTHR30417:SF4">
    <property type="entry name" value="1,6-ANHYDRO-N-ACETYLMURAMYL-L-ALANINE AMIDASE AMPD"/>
    <property type="match status" value="1"/>
</dbReference>
<dbReference type="GO" id="GO:0005737">
    <property type="term" value="C:cytoplasm"/>
    <property type="evidence" value="ECO:0007669"/>
    <property type="project" value="UniProtKB-SubCell"/>
</dbReference>
<evidence type="ECO:0000256" key="9">
    <source>
        <dbReference type="ARBA" id="ARBA00022833"/>
    </source>
</evidence>
<dbReference type="Pfam" id="PF01510">
    <property type="entry name" value="Amidase_2"/>
    <property type="match status" value="1"/>
</dbReference>
<evidence type="ECO:0000256" key="1">
    <source>
        <dbReference type="ARBA" id="ARBA00001561"/>
    </source>
</evidence>
<keyword evidence="6" id="KW-0963">Cytoplasm</keyword>
<evidence type="ECO:0000256" key="8">
    <source>
        <dbReference type="ARBA" id="ARBA00022801"/>
    </source>
</evidence>
<comment type="similarity">
    <text evidence="4">Belongs to the N-acetylmuramoyl-L-alanine amidase 2 family.</text>
</comment>
<reference evidence="14 15" key="1">
    <citation type="submission" date="2020-07" db="EMBL/GenBank/DDBJ databases">
        <title>Novel species isolated from subtropical streams in China.</title>
        <authorList>
            <person name="Lu H."/>
        </authorList>
    </citation>
    <scope>NUCLEOTIDE SEQUENCE [LARGE SCALE GENOMIC DNA]</scope>
    <source>
        <strain evidence="14 15">LX20W</strain>
    </source>
</reference>
<keyword evidence="10" id="KW-0961">Cell wall biogenesis/degradation</keyword>
<evidence type="ECO:0000256" key="11">
    <source>
        <dbReference type="ARBA" id="ARBA00039257"/>
    </source>
</evidence>
<comment type="subcellular location">
    <subcellularLocation>
        <location evidence="3">Cytoplasm</location>
    </subcellularLocation>
</comment>
<comment type="cofactor">
    <cofactor evidence="2">
        <name>Zn(2+)</name>
        <dbReference type="ChEBI" id="CHEBI:29105"/>
    </cofactor>
</comment>
<dbReference type="EMBL" id="JACEZT010000012">
    <property type="protein sequence ID" value="MBA5638877.1"/>
    <property type="molecule type" value="Genomic_DNA"/>
</dbReference>
<dbReference type="GO" id="GO:0008745">
    <property type="term" value="F:N-acetylmuramoyl-L-alanine amidase activity"/>
    <property type="evidence" value="ECO:0007669"/>
    <property type="project" value="UniProtKB-EC"/>
</dbReference>
<comment type="catalytic activity">
    <reaction evidence="1">
        <text>Hydrolyzes the link between N-acetylmuramoyl residues and L-amino acid residues in certain cell-wall glycopeptides.</text>
        <dbReference type="EC" id="3.5.1.28"/>
    </reaction>
</comment>
<dbReference type="GO" id="GO:0009253">
    <property type="term" value="P:peptidoglycan catabolic process"/>
    <property type="evidence" value="ECO:0007669"/>
    <property type="project" value="InterPro"/>
</dbReference>
<evidence type="ECO:0000256" key="12">
    <source>
        <dbReference type="ARBA" id="ARBA00042615"/>
    </source>
</evidence>
<evidence type="ECO:0000313" key="15">
    <source>
        <dbReference type="Proteomes" id="UP000534388"/>
    </source>
</evidence>
<keyword evidence="15" id="KW-1185">Reference proteome</keyword>
<dbReference type="InterPro" id="IPR002502">
    <property type="entry name" value="Amidase_domain"/>
</dbReference>
<sequence length="216" mass="23764">MTAPHFVLDPDGWCRGAQRYDSPHADARPDGTAVTLLVVHNISLPAGQFGTPHVSDLFTGRLDYNADPAFADLRGLRVSSHFLVRRDGRVIQYVSGDARAWHAGQSVFQGRPACNDFSIGIELEGTDTLPFAPAQYEALAALTLALQQRYPLTDVQGHQHIAPGRKTDPGPLFSWQKYIEIWGRLLKEKAAGQVGLVPAYRQLRFPVGVPESQPKN</sequence>
<keyword evidence="8 14" id="KW-0378">Hydrolase</keyword>